<feature type="domain" description="NADAR" evidence="3">
    <location>
        <begin position="2"/>
        <end position="56"/>
    </location>
</feature>
<evidence type="ECO:0000313" key="5">
    <source>
        <dbReference type="Proteomes" id="UP000824265"/>
    </source>
</evidence>
<proteinExistence type="predicted"/>
<name>A0A9D1UCI4_9FIRM</name>
<evidence type="ECO:0000256" key="2">
    <source>
        <dbReference type="ARBA" id="ARBA00000751"/>
    </source>
</evidence>
<accession>A0A9D1UCI4</accession>
<dbReference type="SUPFAM" id="SSF143990">
    <property type="entry name" value="YbiA-like"/>
    <property type="match status" value="1"/>
</dbReference>
<evidence type="ECO:0000256" key="1">
    <source>
        <dbReference type="ARBA" id="ARBA00000022"/>
    </source>
</evidence>
<dbReference type="Pfam" id="PF08719">
    <property type="entry name" value="NADAR"/>
    <property type="match status" value="1"/>
</dbReference>
<reference evidence="4" key="1">
    <citation type="journal article" date="2021" name="PeerJ">
        <title>Extensive microbial diversity within the chicken gut microbiome revealed by metagenomics and culture.</title>
        <authorList>
            <person name="Gilroy R."/>
            <person name="Ravi A."/>
            <person name="Getino M."/>
            <person name="Pursley I."/>
            <person name="Horton D.L."/>
            <person name="Alikhan N.F."/>
            <person name="Baker D."/>
            <person name="Gharbi K."/>
            <person name="Hall N."/>
            <person name="Watson M."/>
            <person name="Adriaenssens E.M."/>
            <person name="Foster-Nyarko E."/>
            <person name="Jarju S."/>
            <person name="Secka A."/>
            <person name="Antonio M."/>
            <person name="Oren A."/>
            <person name="Chaudhuri R.R."/>
            <person name="La Ragione R."/>
            <person name="Hildebrand F."/>
            <person name="Pallen M.J."/>
        </authorList>
    </citation>
    <scope>NUCLEOTIDE SEQUENCE</scope>
    <source>
        <strain evidence="4">CHK195-6426</strain>
    </source>
</reference>
<sequence length="62" mass="7343">ENLEKTGEEIIAECAVKDRIWGIGLSMKDENRYCIDRWRGQNLLGEVLMRVREDIRHQNKVD</sequence>
<evidence type="ECO:0000313" key="4">
    <source>
        <dbReference type="EMBL" id="HIW82213.1"/>
    </source>
</evidence>
<dbReference type="CDD" id="cd15457">
    <property type="entry name" value="NADAR"/>
    <property type="match status" value="1"/>
</dbReference>
<feature type="non-terminal residue" evidence="4">
    <location>
        <position position="1"/>
    </location>
</feature>
<evidence type="ECO:0000259" key="3">
    <source>
        <dbReference type="Pfam" id="PF08719"/>
    </source>
</evidence>
<gene>
    <name evidence="4" type="ORF">H9742_11980</name>
</gene>
<dbReference type="Gene3D" id="1.10.357.40">
    <property type="entry name" value="YbiA-like"/>
    <property type="match status" value="1"/>
</dbReference>
<protein>
    <submittedName>
        <fullName evidence="4">NADAR family protein</fullName>
    </submittedName>
</protein>
<dbReference type="InterPro" id="IPR012816">
    <property type="entry name" value="NADAR"/>
</dbReference>
<reference evidence="4" key="2">
    <citation type="submission" date="2021-04" db="EMBL/GenBank/DDBJ databases">
        <authorList>
            <person name="Gilroy R."/>
        </authorList>
    </citation>
    <scope>NUCLEOTIDE SEQUENCE</scope>
    <source>
        <strain evidence="4">CHK195-6426</strain>
    </source>
</reference>
<organism evidence="4 5">
    <name type="scientific">Candidatus Acetatifactor stercoripullorum</name>
    <dbReference type="NCBI Taxonomy" id="2838414"/>
    <lineage>
        <taxon>Bacteria</taxon>
        <taxon>Bacillati</taxon>
        <taxon>Bacillota</taxon>
        <taxon>Clostridia</taxon>
        <taxon>Lachnospirales</taxon>
        <taxon>Lachnospiraceae</taxon>
        <taxon>Acetatifactor</taxon>
    </lineage>
</organism>
<dbReference type="Proteomes" id="UP000824265">
    <property type="component" value="Unassembled WGS sequence"/>
</dbReference>
<dbReference type="InterPro" id="IPR037238">
    <property type="entry name" value="YbiA-like_sf"/>
</dbReference>
<dbReference type="AlphaFoldDB" id="A0A9D1UCI4"/>
<comment type="catalytic activity">
    <reaction evidence="2">
        <text>2,5-diamino-6-hydroxy-4-(5-phosphoribosylamino)-pyrimidine + H2O = 2,5,6-triamino-4-hydroxypyrimidine + D-ribose 5-phosphate</text>
        <dbReference type="Rhea" id="RHEA:23436"/>
        <dbReference type="ChEBI" id="CHEBI:15377"/>
        <dbReference type="ChEBI" id="CHEBI:58614"/>
        <dbReference type="ChEBI" id="CHEBI:78346"/>
        <dbReference type="ChEBI" id="CHEBI:137796"/>
    </reaction>
</comment>
<comment type="catalytic activity">
    <reaction evidence="1">
        <text>5-amino-6-(5-phospho-D-ribosylamino)uracil + H2O = 5,6-diaminouracil + D-ribose 5-phosphate</text>
        <dbReference type="Rhea" id="RHEA:55020"/>
        <dbReference type="ChEBI" id="CHEBI:15377"/>
        <dbReference type="ChEBI" id="CHEBI:46252"/>
        <dbReference type="ChEBI" id="CHEBI:58453"/>
        <dbReference type="ChEBI" id="CHEBI:78346"/>
    </reaction>
</comment>
<dbReference type="EMBL" id="DXGH01000065">
    <property type="protein sequence ID" value="HIW82213.1"/>
    <property type="molecule type" value="Genomic_DNA"/>
</dbReference>
<comment type="caution">
    <text evidence="4">The sequence shown here is derived from an EMBL/GenBank/DDBJ whole genome shotgun (WGS) entry which is preliminary data.</text>
</comment>